<evidence type="ECO:0000313" key="2">
    <source>
        <dbReference type="Proteomes" id="UP001057402"/>
    </source>
</evidence>
<proteinExistence type="predicted"/>
<accession>A0ACB9RA77</accession>
<name>A0ACB9RA77_9MYRT</name>
<keyword evidence="2" id="KW-1185">Reference proteome</keyword>
<dbReference type="Proteomes" id="UP001057402">
    <property type="component" value="Chromosome 4"/>
</dbReference>
<reference evidence="2" key="1">
    <citation type="journal article" date="2023" name="Front. Plant Sci.">
        <title>Chromosomal-level genome assembly of Melastoma candidum provides insights into trichome evolution.</title>
        <authorList>
            <person name="Zhong Y."/>
            <person name="Wu W."/>
            <person name="Sun C."/>
            <person name="Zou P."/>
            <person name="Liu Y."/>
            <person name="Dai S."/>
            <person name="Zhou R."/>
        </authorList>
    </citation>
    <scope>NUCLEOTIDE SEQUENCE [LARGE SCALE GENOMIC DNA]</scope>
</reference>
<organism evidence="1 2">
    <name type="scientific">Melastoma candidum</name>
    <dbReference type="NCBI Taxonomy" id="119954"/>
    <lineage>
        <taxon>Eukaryota</taxon>
        <taxon>Viridiplantae</taxon>
        <taxon>Streptophyta</taxon>
        <taxon>Embryophyta</taxon>
        <taxon>Tracheophyta</taxon>
        <taxon>Spermatophyta</taxon>
        <taxon>Magnoliopsida</taxon>
        <taxon>eudicotyledons</taxon>
        <taxon>Gunneridae</taxon>
        <taxon>Pentapetalae</taxon>
        <taxon>rosids</taxon>
        <taxon>malvids</taxon>
        <taxon>Myrtales</taxon>
        <taxon>Melastomataceae</taxon>
        <taxon>Melastomatoideae</taxon>
        <taxon>Melastomateae</taxon>
        <taxon>Melastoma</taxon>
    </lineage>
</organism>
<evidence type="ECO:0000313" key="1">
    <source>
        <dbReference type="EMBL" id="KAI4375161.1"/>
    </source>
</evidence>
<dbReference type="EMBL" id="CM042883">
    <property type="protein sequence ID" value="KAI4375161.1"/>
    <property type="molecule type" value="Genomic_DNA"/>
</dbReference>
<sequence length="247" mass="26519">MSLPSPTTTAFFLFFCVSSVAVLLLSETVRCETFLVDGIAQWKDPSVHVGDTVVFRHKYGYKLYIFRNEEAFSLCNFGLSTLLTKPNSPSYTWHPSRTGFFYFAFRNGSSTTCLDALKLPVELVVPSPHPPPDSQTAQPELPPMPSAPVPIPGGVVSSSPGFPWPFQPRDEVFSPGPSPGMEAPVGILPGRGGGGVPFINSNPAVPLPTGEVDSATIKPLPTSSGHKGVMGTLKWKGALFWGMVLLL</sequence>
<comment type="caution">
    <text evidence="1">The sequence shown here is derived from an EMBL/GenBank/DDBJ whole genome shotgun (WGS) entry which is preliminary data.</text>
</comment>
<gene>
    <name evidence="1" type="ORF">MLD38_013065</name>
</gene>
<protein>
    <submittedName>
        <fullName evidence="1">Uncharacterized protein</fullName>
    </submittedName>
</protein>